<name>A0AAV3T6A0_9EURY</name>
<evidence type="ECO:0000313" key="2">
    <source>
        <dbReference type="Proteomes" id="UP001500420"/>
    </source>
</evidence>
<dbReference type="InterPro" id="IPR023203">
    <property type="entry name" value="TTHA0068_sf"/>
</dbReference>
<dbReference type="EMBL" id="BAAADV010000001">
    <property type="protein sequence ID" value="GAA0664447.1"/>
    <property type="molecule type" value="Genomic_DNA"/>
</dbReference>
<sequence length="206" mass="23040">MESRLRAGVAAYNAGYHHAAHDAWEEYWLDLERGTDDERLLHGLIQFTAAVHHARGRNWEGAVGLAESAGEYLADLPADYRDVNVETARSFLATLAADPEAIERRHPPKLRVDGRAVELADLDVDAVWIAAPLLAEAIDGFDDAVVERAVRYAREDLDAGDEGSKYVTFLLDFVGDAENRGIIYQRLGQHVDRRRSREKDVEGLFD</sequence>
<dbReference type="PANTHER" id="PTHR34796:SF1">
    <property type="entry name" value="EXPRESSED PROTEIN"/>
    <property type="match status" value="1"/>
</dbReference>
<dbReference type="SUPFAM" id="SSF140663">
    <property type="entry name" value="TTHA0068-like"/>
    <property type="match status" value="1"/>
</dbReference>
<protein>
    <recommendedName>
        <fullName evidence="3">DUF309 domain-containing protein</fullName>
    </recommendedName>
</protein>
<organism evidence="1 2">
    <name type="scientific">Natronoarchaeum mannanilyticum</name>
    <dbReference type="NCBI Taxonomy" id="926360"/>
    <lineage>
        <taxon>Archaea</taxon>
        <taxon>Methanobacteriati</taxon>
        <taxon>Methanobacteriota</taxon>
        <taxon>Stenosarchaea group</taxon>
        <taxon>Halobacteria</taxon>
        <taxon>Halobacteriales</taxon>
        <taxon>Natronoarchaeaceae</taxon>
    </lineage>
</organism>
<dbReference type="InterPro" id="IPR005500">
    <property type="entry name" value="DUF309"/>
</dbReference>
<keyword evidence="2" id="KW-1185">Reference proteome</keyword>
<reference evidence="1 2" key="1">
    <citation type="journal article" date="2019" name="Int. J. Syst. Evol. Microbiol.">
        <title>The Global Catalogue of Microorganisms (GCM) 10K type strain sequencing project: providing services to taxonomists for standard genome sequencing and annotation.</title>
        <authorList>
            <consortium name="The Broad Institute Genomics Platform"/>
            <consortium name="The Broad Institute Genome Sequencing Center for Infectious Disease"/>
            <person name="Wu L."/>
            <person name="Ma J."/>
        </authorList>
    </citation>
    <scope>NUCLEOTIDE SEQUENCE [LARGE SCALE GENOMIC DNA]</scope>
    <source>
        <strain evidence="1 2">JCM 16328</strain>
    </source>
</reference>
<dbReference type="Gene3D" id="1.10.3450.10">
    <property type="entry name" value="TTHA0068-like"/>
    <property type="match status" value="1"/>
</dbReference>
<comment type="caution">
    <text evidence="1">The sequence shown here is derived from an EMBL/GenBank/DDBJ whole genome shotgun (WGS) entry which is preliminary data.</text>
</comment>
<evidence type="ECO:0008006" key="3">
    <source>
        <dbReference type="Google" id="ProtNLM"/>
    </source>
</evidence>
<dbReference type="PANTHER" id="PTHR34796">
    <property type="entry name" value="EXPRESSED PROTEIN"/>
    <property type="match status" value="1"/>
</dbReference>
<evidence type="ECO:0000313" key="1">
    <source>
        <dbReference type="EMBL" id="GAA0664447.1"/>
    </source>
</evidence>
<dbReference type="RefSeq" id="WP_343772442.1">
    <property type="nucleotide sequence ID" value="NZ_BAAADV010000001.1"/>
</dbReference>
<accession>A0AAV3T6A0</accession>
<dbReference type="Pfam" id="PF03745">
    <property type="entry name" value="DUF309"/>
    <property type="match status" value="1"/>
</dbReference>
<proteinExistence type="predicted"/>
<gene>
    <name evidence="1" type="ORF">GCM10009020_06660</name>
</gene>
<dbReference type="Proteomes" id="UP001500420">
    <property type="component" value="Unassembled WGS sequence"/>
</dbReference>
<dbReference type="AlphaFoldDB" id="A0AAV3T6A0"/>